<feature type="non-terminal residue" evidence="3">
    <location>
        <position position="1"/>
    </location>
</feature>
<proteinExistence type="predicted"/>
<dbReference type="Proteomes" id="UP001597083">
    <property type="component" value="Unassembled WGS sequence"/>
</dbReference>
<dbReference type="EC" id="2.3.1.-" evidence="3"/>
<keyword evidence="3" id="KW-0012">Acyltransferase</keyword>
<reference evidence="4" key="1">
    <citation type="journal article" date="2019" name="Int. J. Syst. Evol. Microbiol.">
        <title>The Global Catalogue of Microorganisms (GCM) 10K type strain sequencing project: providing services to taxonomists for standard genome sequencing and annotation.</title>
        <authorList>
            <consortium name="The Broad Institute Genomics Platform"/>
            <consortium name="The Broad Institute Genome Sequencing Center for Infectious Disease"/>
            <person name="Wu L."/>
            <person name="Ma J."/>
        </authorList>
    </citation>
    <scope>NUCLEOTIDE SEQUENCE [LARGE SCALE GENOMIC DNA]</scope>
    <source>
        <strain evidence="4">JCM 31696</strain>
    </source>
</reference>
<dbReference type="Gene3D" id="3.40.630.30">
    <property type="match status" value="1"/>
</dbReference>
<gene>
    <name evidence="3" type="ORF">ACFQ07_24125</name>
</gene>
<dbReference type="InterPro" id="IPR050769">
    <property type="entry name" value="NAT_camello-type"/>
</dbReference>
<keyword evidence="4" id="KW-1185">Reference proteome</keyword>
<dbReference type="EMBL" id="JBHTIR010003526">
    <property type="protein sequence ID" value="MFD0855350.1"/>
    <property type="molecule type" value="Genomic_DNA"/>
</dbReference>
<sequence length="212" mass="22915">AIERVERLYDGEKLPATFQVSPAARPSGLDRLLDARGYRMRSSTSVEVAEIGTVLGRLPRDGHTVAVAESPDEEWMDLWWSVDGRGDSGKRKTAHEILTSAPALYVSSRDATGTTAVGRLALVVDWGGLYCMAVRPDARRRGLATAVLRALLSHASESGTRHVWLQVVADNSAARALYSRAGFVPVSSYHYRVRPMGSASTAVGPVPEPACR</sequence>
<dbReference type="CDD" id="cd04301">
    <property type="entry name" value="NAT_SF"/>
    <property type="match status" value="1"/>
</dbReference>
<evidence type="ECO:0000313" key="4">
    <source>
        <dbReference type="Proteomes" id="UP001597083"/>
    </source>
</evidence>
<organism evidence="3 4">
    <name type="scientific">Actinomadura adrarensis</name>
    <dbReference type="NCBI Taxonomy" id="1819600"/>
    <lineage>
        <taxon>Bacteria</taxon>
        <taxon>Bacillati</taxon>
        <taxon>Actinomycetota</taxon>
        <taxon>Actinomycetes</taxon>
        <taxon>Streptosporangiales</taxon>
        <taxon>Thermomonosporaceae</taxon>
        <taxon>Actinomadura</taxon>
    </lineage>
</organism>
<dbReference type="PROSITE" id="PS51186">
    <property type="entry name" value="GNAT"/>
    <property type="match status" value="1"/>
</dbReference>
<protein>
    <submittedName>
        <fullName evidence="3">GNAT family N-acetyltransferase</fullName>
        <ecNumber evidence="3">2.3.1.-</ecNumber>
    </submittedName>
</protein>
<dbReference type="SUPFAM" id="SSF55729">
    <property type="entry name" value="Acyl-CoA N-acyltransferases (Nat)"/>
    <property type="match status" value="1"/>
</dbReference>
<feature type="domain" description="N-acetyltransferase" evidence="2">
    <location>
        <begin position="65"/>
        <end position="212"/>
    </location>
</feature>
<keyword evidence="1 3" id="KW-0808">Transferase</keyword>
<dbReference type="InterPro" id="IPR000182">
    <property type="entry name" value="GNAT_dom"/>
</dbReference>
<evidence type="ECO:0000256" key="1">
    <source>
        <dbReference type="ARBA" id="ARBA00022679"/>
    </source>
</evidence>
<dbReference type="PANTHER" id="PTHR13947:SF37">
    <property type="entry name" value="LD18367P"/>
    <property type="match status" value="1"/>
</dbReference>
<dbReference type="InterPro" id="IPR016181">
    <property type="entry name" value="Acyl_CoA_acyltransferase"/>
</dbReference>
<dbReference type="Pfam" id="PF00583">
    <property type="entry name" value="Acetyltransf_1"/>
    <property type="match status" value="1"/>
</dbReference>
<evidence type="ECO:0000259" key="2">
    <source>
        <dbReference type="PROSITE" id="PS51186"/>
    </source>
</evidence>
<evidence type="ECO:0000313" key="3">
    <source>
        <dbReference type="EMBL" id="MFD0855350.1"/>
    </source>
</evidence>
<dbReference type="PANTHER" id="PTHR13947">
    <property type="entry name" value="GNAT FAMILY N-ACETYLTRANSFERASE"/>
    <property type="match status" value="1"/>
</dbReference>
<comment type="caution">
    <text evidence="3">The sequence shown here is derived from an EMBL/GenBank/DDBJ whole genome shotgun (WGS) entry which is preliminary data.</text>
</comment>
<accession>A0ABW3CLH7</accession>
<dbReference type="GO" id="GO:0016746">
    <property type="term" value="F:acyltransferase activity"/>
    <property type="evidence" value="ECO:0007669"/>
    <property type="project" value="UniProtKB-KW"/>
</dbReference>
<name>A0ABW3CLH7_9ACTN</name>